<evidence type="ECO:0000256" key="1">
    <source>
        <dbReference type="SAM" id="MobiDB-lite"/>
    </source>
</evidence>
<dbReference type="EnsemblMetazoa" id="XM_038195338.1">
    <property type="protein sequence ID" value="XP_038051266.1"/>
    <property type="gene ID" value="LOC119724333"/>
</dbReference>
<dbReference type="InterPro" id="IPR050952">
    <property type="entry name" value="TRIM-NHL_E3_ligases"/>
</dbReference>
<dbReference type="AlphaFoldDB" id="A0A913ZJP4"/>
<dbReference type="GO" id="GO:0043161">
    <property type="term" value="P:proteasome-mediated ubiquitin-dependent protein catabolic process"/>
    <property type="evidence" value="ECO:0007669"/>
    <property type="project" value="TreeGrafter"/>
</dbReference>
<dbReference type="RefSeq" id="XP_038051266.1">
    <property type="nucleotide sequence ID" value="XM_038195338.1"/>
</dbReference>
<dbReference type="OMA" id="GVPSCIA"/>
<proteinExistence type="predicted"/>
<evidence type="ECO:0000313" key="3">
    <source>
        <dbReference type="Proteomes" id="UP000887568"/>
    </source>
</evidence>
<name>A0A913ZJP4_PATMI</name>
<keyword evidence="3" id="KW-1185">Reference proteome</keyword>
<dbReference type="PANTHER" id="PTHR24104:SF25">
    <property type="entry name" value="PROTEIN LIN-41"/>
    <property type="match status" value="1"/>
</dbReference>
<dbReference type="Gene3D" id="2.120.10.30">
    <property type="entry name" value="TolB, C-terminal domain"/>
    <property type="match status" value="2"/>
</dbReference>
<evidence type="ECO:0000313" key="2">
    <source>
        <dbReference type="EnsemblMetazoa" id="XP_038051266.1"/>
    </source>
</evidence>
<feature type="region of interest" description="Disordered" evidence="1">
    <location>
        <begin position="1"/>
        <end position="28"/>
    </location>
</feature>
<evidence type="ECO:0008006" key="4">
    <source>
        <dbReference type="Google" id="ProtNLM"/>
    </source>
</evidence>
<dbReference type="GO" id="GO:0008270">
    <property type="term" value="F:zinc ion binding"/>
    <property type="evidence" value="ECO:0007669"/>
    <property type="project" value="UniProtKB-KW"/>
</dbReference>
<dbReference type="Proteomes" id="UP000887568">
    <property type="component" value="Unplaced"/>
</dbReference>
<organism evidence="2 3">
    <name type="scientific">Patiria miniata</name>
    <name type="common">Bat star</name>
    <name type="synonym">Asterina miniata</name>
    <dbReference type="NCBI Taxonomy" id="46514"/>
    <lineage>
        <taxon>Eukaryota</taxon>
        <taxon>Metazoa</taxon>
        <taxon>Echinodermata</taxon>
        <taxon>Eleutherozoa</taxon>
        <taxon>Asterozoa</taxon>
        <taxon>Asteroidea</taxon>
        <taxon>Valvatacea</taxon>
        <taxon>Valvatida</taxon>
        <taxon>Asterinidae</taxon>
        <taxon>Patiria</taxon>
    </lineage>
</organism>
<dbReference type="GeneID" id="119724333"/>
<sequence>MDSDGIGKEPGHEVKAGDPGGQNGLTIPDKKWTLKTDIKQAGCHGDDGLVGYCTDVAVYADGSIVIADTEGNRLVTLGPEGQFIRVHPSNDRPGCVDNPTGVAIDKDDQLLVLDDNISLKFLNRDEKLVRQFTPFAESGGVPSCIAVDGDGQTAIGDEENEIISIFTSDGSAVKTIQAPMIGDYLTIDSKNNLLYTNFSEKKLLSLDYHGNPVISMDTVGEDGKPIHPSGVCCDSAGDIYVSAQSSPEIECGEIHHYDPEGRYKGRVIQGLCNPFGVIFTPSGDLVVADGVSVKIFHFA</sequence>
<dbReference type="CDD" id="cd05819">
    <property type="entry name" value="NHL"/>
    <property type="match status" value="1"/>
</dbReference>
<reference evidence="2" key="1">
    <citation type="submission" date="2022-11" db="UniProtKB">
        <authorList>
            <consortium name="EnsemblMetazoa"/>
        </authorList>
    </citation>
    <scope>IDENTIFICATION</scope>
</reference>
<accession>A0A913ZJP4</accession>
<dbReference type="GO" id="GO:0061630">
    <property type="term" value="F:ubiquitin protein ligase activity"/>
    <property type="evidence" value="ECO:0007669"/>
    <property type="project" value="TreeGrafter"/>
</dbReference>
<protein>
    <recommendedName>
        <fullName evidence="4">SMP-30/Gluconolactonase/LRE-like region domain-containing protein</fullName>
    </recommendedName>
</protein>
<dbReference type="SUPFAM" id="SSF101898">
    <property type="entry name" value="NHL repeat"/>
    <property type="match status" value="1"/>
</dbReference>
<dbReference type="PANTHER" id="PTHR24104">
    <property type="entry name" value="E3 UBIQUITIN-PROTEIN LIGASE NHLRC1-RELATED"/>
    <property type="match status" value="1"/>
</dbReference>
<dbReference type="OrthoDB" id="10016859at2759"/>
<feature type="compositionally biased region" description="Basic and acidic residues" evidence="1">
    <location>
        <begin position="1"/>
        <end position="16"/>
    </location>
</feature>
<dbReference type="GO" id="GO:0000209">
    <property type="term" value="P:protein polyubiquitination"/>
    <property type="evidence" value="ECO:0007669"/>
    <property type="project" value="TreeGrafter"/>
</dbReference>
<dbReference type="InterPro" id="IPR011042">
    <property type="entry name" value="6-blade_b-propeller_TolB-like"/>
</dbReference>